<sequence>MHNFSEAVIRNQRCLHLKDKSMAKKSKFRGKRSLKKEVNNETNVKQSLLNSEEYIFDQETLALAGGDVELLHDIRRMIVGMDDNALKECVENLKNGGMPVDAVWDMIKDSVNTSDSGGKTTIGEDKRDGIVYDEEIRQESDDFEGKEFSIDLELPSTFFNPYKLHDALFKVLRICTFDTFDERIYELFCVIAVLCDPYTQPCDSGENNEMILSADLVSDLIIGIMYEEYIEIDNDGNIGNVPFFEMSFDLARIIEKISIVLNVDDENILMNVKNDEKNWESELFKWLPQNTFSNMNNIASDYHHMMLLYTIITVSLLTISKLYNSNENICLNPFLSLYLQLWKNFSKVLLLGIEIDCRDEENGFLGYPEVIKFVIKGSSAVRSMISLILNNEFKRRIHDLKHESLINFMRPWGRKFSNGSIKVDMRVFVAALVSLGMELDNVSELLFGFIPEDRYDEDVKYMFEMELEDMEGEEGEGEECDDDDDDERKRYVGDNVIVEIEREGEGGEDEGEKGVSGKDMEEKVMSSGMYDLHPDCRCEFEDFESDVEYDEGEEEEGEEETEDIEIINQLGEIAASEGLSLDILRKINNGPSALRYQHMRNGLNSGGDDDDKPIVDSKGRDWRDIPRGENRRLNDKFVKLLRESVNDSNIFITDINELINEMKKMSEGQINEELGEKIVRSIAWVVQYERESMMMNEEERKKVSDDSINTDVIYNFIRKEEDRFIEMIKFNPNITFSIIDELLMSEGYRRVLIWFLTHLPLNQWIINYIHELIIGERGERGERSGKGERIEFSRIGKIELSEIEIKMLLHEFFSNSVIFLSQNDLNGRIENEKIVKIICLMIKSLEKNGILKPESEDCDEYRVEIQTLLIQWVGITSIPEARELFFKYGKRGGGGEGKSSNHNNYGSKRVHNIFQALKNFDSITIFMISLNIAIQINNNNDDDDNEEEENNTKKSQCFEFLNNLNLISGIYKDNLEFENDCLKLFKELKDGILSKDIERIIQISKENGILIDTDAEEEKRAREVVAEFIRGEETTTENVGQS</sequence>
<proteinExistence type="predicted"/>
<dbReference type="STRING" id="52247.A0A4T0X3E1"/>
<evidence type="ECO:0000313" key="2">
    <source>
        <dbReference type="EMBL" id="TID29866.1"/>
    </source>
</evidence>
<keyword evidence="3" id="KW-1185">Reference proteome</keyword>
<accession>A0A4T0X3E1</accession>
<comment type="caution">
    <text evidence="2">The sequence shown here is derived from an EMBL/GenBank/DDBJ whole genome shotgun (WGS) entry which is preliminary data.</text>
</comment>
<organism evidence="2 3">
    <name type="scientific">Pichia inconspicua</name>
    <dbReference type="NCBI Taxonomy" id="52247"/>
    <lineage>
        <taxon>Eukaryota</taxon>
        <taxon>Fungi</taxon>
        <taxon>Dikarya</taxon>
        <taxon>Ascomycota</taxon>
        <taxon>Saccharomycotina</taxon>
        <taxon>Pichiomycetes</taxon>
        <taxon>Pichiales</taxon>
        <taxon>Pichiaceae</taxon>
        <taxon>Pichia</taxon>
    </lineage>
</organism>
<reference evidence="2 3" key="1">
    <citation type="journal article" date="2019" name="Front. Genet.">
        <title>Whole-Genome Sequencing of the Opportunistic Yeast Pathogen Candida inconspicua Uncovers Its Hybrid Origin.</title>
        <authorList>
            <person name="Mixao V."/>
            <person name="Hansen A.P."/>
            <person name="Saus E."/>
            <person name="Boekhout T."/>
            <person name="Lass-Florl C."/>
            <person name="Gabaldon T."/>
        </authorList>
    </citation>
    <scope>NUCLEOTIDE SEQUENCE [LARGE SCALE GENOMIC DNA]</scope>
    <source>
        <strain evidence="2 3">CBS 180</strain>
    </source>
</reference>
<gene>
    <name evidence="2" type="ORF">CANINC_001559</name>
</gene>
<feature type="region of interest" description="Disordered" evidence="1">
    <location>
        <begin position="601"/>
        <end position="623"/>
    </location>
</feature>
<dbReference type="Proteomes" id="UP000307173">
    <property type="component" value="Unassembled WGS sequence"/>
</dbReference>
<feature type="compositionally biased region" description="Acidic residues" evidence="1">
    <location>
        <begin position="469"/>
        <end position="486"/>
    </location>
</feature>
<protein>
    <submittedName>
        <fullName evidence="2">Uncharacterized protein</fullName>
    </submittedName>
</protein>
<dbReference type="AlphaFoldDB" id="A0A4T0X3E1"/>
<dbReference type="EMBL" id="SELW01000224">
    <property type="protein sequence ID" value="TID29866.1"/>
    <property type="molecule type" value="Genomic_DNA"/>
</dbReference>
<feature type="compositionally biased region" description="Basic and acidic residues" evidence="1">
    <location>
        <begin position="612"/>
        <end position="623"/>
    </location>
</feature>
<feature type="region of interest" description="Disordered" evidence="1">
    <location>
        <begin position="469"/>
        <end position="488"/>
    </location>
</feature>
<name>A0A4T0X3E1_9ASCO</name>
<evidence type="ECO:0000313" key="3">
    <source>
        <dbReference type="Proteomes" id="UP000307173"/>
    </source>
</evidence>
<dbReference type="OrthoDB" id="3980110at2759"/>
<evidence type="ECO:0000256" key="1">
    <source>
        <dbReference type="SAM" id="MobiDB-lite"/>
    </source>
</evidence>